<feature type="transmembrane region" description="Helical" evidence="17">
    <location>
        <begin position="65"/>
        <end position="84"/>
    </location>
</feature>
<evidence type="ECO:0000256" key="9">
    <source>
        <dbReference type="ARBA" id="ARBA00022984"/>
    </source>
</evidence>
<dbReference type="GO" id="GO:0009252">
    <property type="term" value="P:peptidoglycan biosynthetic process"/>
    <property type="evidence" value="ECO:0007669"/>
    <property type="project" value="UniProtKB-KW"/>
</dbReference>
<evidence type="ECO:0000313" key="18">
    <source>
        <dbReference type="EMBL" id="SVA61470.1"/>
    </source>
</evidence>
<dbReference type="NCBIfam" id="TIGR02614">
    <property type="entry name" value="ftsW"/>
    <property type="match status" value="1"/>
</dbReference>
<keyword evidence="3" id="KW-1003">Cell membrane</keyword>
<dbReference type="GO" id="GO:0032153">
    <property type="term" value="C:cell division site"/>
    <property type="evidence" value="ECO:0007669"/>
    <property type="project" value="TreeGrafter"/>
</dbReference>
<evidence type="ECO:0000256" key="17">
    <source>
        <dbReference type="SAM" id="Phobius"/>
    </source>
</evidence>
<dbReference type="GO" id="GO:0008360">
    <property type="term" value="P:regulation of cell shape"/>
    <property type="evidence" value="ECO:0007669"/>
    <property type="project" value="UniProtKB-KW"/>
</dbReference>
<keyword evidence="4" id="KW-0132">Cell division</keyword>
<dbReference type="InterPro" id="IPR013437">
    <property type="entry name" value="FtsW"/>
</dbReference>
<evidence type="ECO:0000256" key="13">
    <source>
        <dbReference type="ARBA" id="ARBA00023316"/>
    </source>
</evidence>
<evidence type="ECO:0000256" key="12">
    <source>
        <dbReference type="ARBA" id="ARBA00023306"/>
    </source>
</evidence>
<evidence type="ECO:0000256" key="7">
    <source>
        <dbReference type="ARBA" id="ARBA00022692"/>
    </source>
</evidence>
<evidence type="ECO:0000256" key="8">
    <source>
        <dbReference type="ARBA" id="ARBA00022960"/>
    </source>
</evidence>
<evidence type="ECO:0000256" key="11">
    <source>
        <dbReference type="ARBA" id="ARBA00023136"/>
    </source>
</evidence>
<feature type="transmembrane region" description="Helical" evidence="17">
    <location>
        <begin position="292"/>
        <end position="315"/>
    </location>
</feature>
<dbReference type="AlphaFoldDB" id="A0A381XA42"/>
<dbReference type="EC" id="2.4.99.28" evidence="15"/>
<dbReference type="InterPro" id="IPR001182">
    <property type="entry name" value="FtsW/RodA"/>
</dbReference>
<dbReference type="GO" id="GO:0005886">
    <property type="term" value="C:plasma membrane"/>
    <property type="evidence" value="ECO:0007669"/>
    <property type="project" value="UniProtKB-SubCell"/>
</dbReference>
<dbReference type="GO" id="GO:0051301">
    <property type="term" value="P:cell division"/>
    <property type="evidence" value="ECO:0007669"/>
    <property type="project" value="UniProtKB-KW"/>
</dbReference>
<keyword evidence="13" id="KW-0961">Cell wall biogenesis/degradation</keyword>
<feature type="transmembrane region" description="Helical" evidence="17">
    <location>
        <begin position="104"/>
        <end position="120"/>
    </location>
</feature>
<feature type="transmembrane region" description="Helical" evidence="17">
    <location>
        <begin position="179"/>
        <end position="198"/>
    </location>
</feature>
<name>A0A381XA42_9ZZZZ</name>
<evidence type="ECO:0000256" key="16">
    <source>
        <dbReference type="ARBA" id="ARBA00049902"/>
    </source>
</evidence>
<comment type="subcellular location">
    <subcellularLocation>
        <location evidence="1">Cell membrane</location>
        <topology evidence="1">Multi-pass membrane protein</topology>
    </subcellularLocation>
</comment>
<feature type="transmembrane region" description="Helical" evidence="17">
    <location>
        <begin position="263"/>
        <end position="285"/>
    </location>
</feature>
<keyword evidence="9" id="KW-0573">Peptidoglycan synthesis</keyword>
<evidence type="ECO:0000256" key="4">
    <source>
        <dbReference type="ARBA" id="ARBA00022618"/>
    </source>
</evidence>
<evidence type="ECO:0000256" key="14">
    <source>
        <dbReference type="ARBA" id="ARBA00032370"/>
    </source>
</evidence>
<evidence type="ECO:0000256" key="2">
    <source>
        <dbReference type="ARBA" id="ARBA00004752"/>
    </source>
</evidence>
<accession>A0A381XA42</accession>
<feature type="transmembrane region" description="Helical" evidence="17">
    <location>
        <begin position="335"/>
        <end position="354"/>
    </location>
</feature>
<evidence type="ECO:0000256" key="1">
    <source>
        <dbReference type="ARBA" id="ARBA00004651"/>
    </source>
</evidence>
<proteinExistence type="predicted"/>
<protein>
    <recommendedName>
        <fullName evidence="15">peptidoglycan glycosyltransferase</fullName>
        <ecNumber evidence="15">2.4.99.28</ecNumber>
    </recommendedName>
    <alternativeName>
        <fullName evidence="14">Peptidoglycan polymerase</fullName>
    </alternativeName>
</protein>
<keyword evidence="12" id="KW-0131">Cell cycle</keyword>
<reference evidence="18" key="1">
    <citation type="submission" date="2018-05" db="EMBL/GenBank/DDBJ databases">
        <authorList>
            <person name="Lanie J.A."/>
            <person name="Ng W.-L."/>
            <person name="Kazmierczak K.M."/>
            <person name="Andrzejewski T.M."/>
            <person name="Davidsen T.M."/>
            <person name="Wayne K.J."/>
            <person name="Tettelin H."/>
            <person name="Glass J.I."/>
            <person name="Rusch D."/>
            <person name="Podicherti R."/>
            <person name="Tsui H.-C.T."/>
            <person name="Winkler M.E."/>
        </authorList>
    </citation>
    <scope>NUCLEOTIDE SEQUENCE</scope>
</reference>
<dbReference type="GO" id="GO:0071555">
    <property type="term" value="P:cell wall organization"/>
    <property type="evidence" value="ECO:0007669"/>
    <property type="project" value="UniProtKB-KW"/>
</dbReference>
<organism evidence="18">
    <name type="scientific">marine metagenome</name>
    <dbReference type="NCBI Taxonomy" id="408172"/>
    <lineage>
        <taxon>unclassified sequences</taxon>
        <taxon>metagenomes</taxon>
        <taxon>ecological metagenomes</taxon>
    </lineage>
</organism>
<keyword evidence="8" id="KW-0133">Cell shape</keyword>
<sequence>MKFASTTLVFVVSALLALGLVMLYSATMFHRGGPFWGSQVLWCCIGLVVCFGMAMVDYQVLKKVSVLALILALLLLLAVMIPGIGLERNGAHRWLQLPGTTFQPSEFAKLAVIVALAHYCERKGRGMDTFRYGLLIPGMVLALFLGLIFIEPDWGATALLATVCGLMLFLAGTKLRFMVPPVIVLGAAGGFLLSQNTLRLNRIMSWLDPEGTKQGVGYQAWQSLIALGSGGTTGLGLGNGRQKLGFVPENQTDFIFSVIGEELGLVATMGIVVAFVLFVVCGAYIAMRSRDFFGFLLASGMTLLISLQGFINIGVVTSTLPNKGLPLPFISRGGTNLVVMLFCVGVLLSVARFASREGQVKTAGANDPGGYSPFRAKT</sequence>
<evidence type="ECO:0000256" key="15">
    <source>
        <dbReference type="ARBA" id="ARBA00044770"/>
    </source>
</evidence>
<feature type="transmembrane region" description="Helical" evidence="17">
    <location>
        <begin position="39"/>
        <end position="58"/>
    </location>
</feature>
<evidence type="ECO:0000256" key="10">
    <source>
        <dbReference type="ARBA" id="ARBA00022989"/>
    </source>
</evidence>
<evidence type="ECO:0000256" key="5">
    <source>
        <dbReference type="ARBA" id="ARBA00022676"/>
    </source>
</evidence>
<dbReference type="GO" id="GO:0015648">
    <property type="term" value="F:lipid-linked peptidoglycan transporter activity"/>
    <property type="evidence" value="ECO:0007669"/>
    <property type="project" value="TreeGrafter"/>
</dbReference>
<dbReference type="PANTHER" id="PTHR30474:SF2">
    <property type="entry name" value="PEPTIDOGLYCAN GLYCOSYLTRANSFERASE FTSW-RELATED"/>
    <property type="match status" value="1"/>
</dbReference>
<dbReference type="Pfam" id="PF01098">
    <property type="entry name" value="FTSW_RODA_SPOVE"/>
    <property type="match status" value="1"/>
</dbReference>
<keyword evidence="6" id="KW-0808">Transferase</keyword>
<keyword evidence="5" id="KW-0328">Glycosyltransferase</keyword>
<evidence type="ECO:0000256" key="3">
    <source>
        <dbReference type="ARBA" id="ARBA00022475"/>
    </source>
</evidence>
<dbReference type="EMBL" id="UINC01014412">
    <property type="protein sequence ID" value="SVA61470.1"/>
    <property type="molecule type" value="Genomic_DNA"/>
</dbReference>
<dbReference type="PANTHER" id="PTHR30474">
    <property type="entry name" value="CELL CYCLE PROTEIN"/>
    <property type="match status" value="1"/>
</dbReference>
<feature type="transmembrane region" description="Helical" evidence="17">
    <location>
        <begin position="132"/>
        <end position="150"/>
    </location>
</feature>
<comment type="catalytic activity">
    <reaction evidence="16">
        <text>[GlcNAc-(1-&gt;4)-Mur2Ac(oyl-L-Ala-gamma-D-Glu-L-Lys-D-Ala-D-Ala)](n)-di-trans,octa-cis-undecaprenyl diphosphate + beta-D-GlcNAc-(1-&gt;4)-Mur2Ac(oyl-L-Ala-gamma-D-Glu-L-Lys-D-Ala-D-Ala)-di-trans,octa-cis-undecaprenyl diphosphate = [GlcNAc-(1-&gt;4)-Mur2Ac(oyl-L-Ala-gamma-D-Glu-L-Lys-D-Ala-D-Ala)](n+1)-di-trans,octa-cis-undecaprenyl diphosphate + di-trans,octa-cis-undecaprenyl diphosphate + H(+)</text>
        <dbReference type="Rhea" id="RHEA:23708"/>
        <dbReference type="Rhea" id="RHEA-COMP:9602"/>
        <dbReference type="Rhea" id="RHEA-COMP:9603"/>
        <dbReference type="ChEBI" id="CHEBI:15378"/>
        <dbReference type="ChEBI" id="CHEBI:58405"/>
        <dbReference type="ChEBI" id="CHEBI:60033"/>
        <dbReference type="ChEBI" id="CHEBI:78435"/>
        <dbReference type="EC" id="2.4.99.28"/>
    </reaction>
</comment>
<keyword evidence="10 17" id="KW-1133">Transmembrane helix</keyword>
<keyword evidence="7 17" id="KW-0812">Transmembrane</keyword>
<dbReference type="GO" id="GO:0008955">
    <property type="term" value="F:peptidoglycan glycosyltransferase activity"/>
    <property type="evidence" value="ECO:0007669"/>
    <property type="project" value="UniProtKB-EC"/>
</dbReference>
<keyword evidence="11 17" id="KW-0472">Membrane</keyword>
<gene>
    <name evidence="18" type="ORF">METZ01_LOCUS114324</name>
</gene>
<comment type="pathway">
    <text evidence="2">Cell wall biogenesis; peptidoglycan biosynthesis.</text>
</comment>
<evidence type="ECO:0000256" key="6">
    <source>
        <dbReference type="ARBA" id="ARBA00022679"/>
    </source>
</evidence>
<feature type="transmembrane region" description="Helical" evidence="17">
    <location>
        <begin position="156"/>
        <end position="172"/>
    </location>
</feature>